<gene>
    <name evidence="2" type="ORF">ACFO6Q_03170</name>
</gene>
<protein>
    <recommendedName>
        <fullName evidence="4">DUF2987 domain-containing protein</fullName>
    </recommendedName>
</protein>
<evidence type="ECO:0008006" key="4">
    <source>
        <dbReference type="Google" id="ProtNLM"/>
    </source>
</evidence>
<feature type="chain" id="PRO_5045927769" description="DUF2987 domain-containing protein" evidence="1">
    <location>
        <begin position="19"/>
        <end position="220"/>
    </location>
</feature>
<keyword evidence="3" id="KW-1185">Reference proteome</keyword>
<evidence type="ECO:0000313" key="3">
    <source>
        <dbReference type="Proteomes" id="UP001595886"/>
    </source>
</evidence>
<feature type="signal peptide" evidence="1">
    <location>
        <begin position="1"/>
        <end position="18"/>
    </location>
</feature>
<evidence type="ECO:0000313" key="2">
    <source>
        <dbReference type="EMBL" id="MFC4819306.1"/>
    </source>
</evidence>
<reference evidence="3" key="1">
    <citation type="journal article" date="2019" name="Int. J. Syst. Evol. Microbiol.">
        <title>The Global Catalogue of Microorganisms (GCM) 10K type strain sequencing project: providing services to taxonomists for standard genome sequencing and annotation.</title>
        <authorList>
            <consortium name="The Broad Institute Genomics Platform"/>
            <consortium name="The Broad Institute Genome Sequencing Center for Infectious Disease"/>
            <person name="Wu L."/>
            <person name="Ma J."/>
        </authorList>
    </citation>
    <scope>NUCLEOTIDE SEQUENCE [LARGE SCALE GENOMIC DNA]</scope>
    <source>
        <strain evidence="3">CCUG 30340</strain>
    </source>
</reference>
<accession>A0ABV9QQZ7</accession>
<evidence type="ECO:0000256" key="1">
    <source>
        <dbReference type="SAM" id="SignalP"/>
    </source>
</evidence>
<dbReference type="RefSeq" id="WP_380019063.1">
    <property type="nucleotide sequence ID" value="NZ_JBHSHD010000003.1"/>
</dbReference>
<comment type="caution">
    <text evidence="2">The sequence shown here is derived from an EMBL/GenBank/DDBJ whole genome shotgun (WGS) entry which is preliminary data.</text>
</comment>
<name>A0ABV9QQZ7_9GAMM</name>
<dbReference type="EMBL" id="JBHSHD010000003">
    <property type="protein sequence ID" value="MFC4819306.1"/>
    <property type="molecule type" value="Genomic_DNA"/>
</dbReference>
<organism evidence="2 3">
    <name type="scientific">Dokdonella ginsengisoli</name>
    <dbReference type="NCBI Taxonomy" id="363846"/>
    <lineage>
        <taxon>Bacteria</taxon>
        <taxon>Pseudomonadati</taxon>
        <taxon>Pseudomonadota</taxon>
        <taxon>Gammaproteobacteria</taxon>
        <taxon>Lysobacterales</taxon>
        <taxon>Rhodanobacteraceae</taxon>
        <taxon>Dokdonella</taxon>
    </lineage>
</organism>
<dbReference type="Proteomes" id="UP001595886">
    <property type="component" value="Unassembled WGS sequence"/>
</dbReference>
<proteinExistence type="predicted"/>
<keyword evidence="1" id="KW-0732">Signal</keyword>
<sequence>MSKSLALLALLTPLAAAAAADGAAVSATPYLALYQVLAPARSIRAYDRLIAVERVQSKSPDVRAQDIHITIRARRGAIAVPVAADGAVDFPADEALQAENPPVETNQPKGSLMLTVHAALRVPDALEMPWSEVDAGLRQAEELFARTPGGSAQDAKPRGVEIRFAPGDTASVTLAGRSERLLQSDADGRVLVTRDMVVESERPVLKFSRRPLRILPYVDD</sequence>